<name>A0ABS0DGU9_9NOCA</name>
<comment type="caution">
    <text evidence="2">The sequence shown here is derived from an EMBL/GenBank/DDBJ whole genome shotgun (WGS) entry which is preliminary data.</text>
</comment>
<dbReference type="RefSeq" id="WP_195004536.1">
    <property type="nucleotide sequence ID" value="NZ_JADLQN010000006.1"/>
</dbReference>
<gene>
    <name evidence="2" type="ORF">IU449_24670</name>
</gene>
<evidence type="ECO:0000313" key="3">
    <source>
        <dbReference type="Proteomes" id="UP000707731"/>
    </source>
</evidence>
<keyword evidence="3" id="KW-1185">Reference proteome</keyword>
<feature type="compositionally biased region" description="Polar residues" evidence="1">
    <location>
        <begin position="7"/>
        <end position="26"/>
    </location>
</feature>
<reference evidence="2 3" key="1">
    <citation type="submission" date="2020-10" db="EMBL/GenBank/DDBJ databases">
        <title>Identification of Nocardia species via Next-generation sequencing and recognition of intraspecies genetic diversity.</title>
        <authorList>
            <person name="Li P."/>
            <person name="Li P."/>
            <person name="Lu B."/>
        </authorList>
    </citation>
    <scope>NUCLEOTIDE SEQUENCE [LARGE SCALE GENOMIC DNA]</scope>
    <source>
        <strain evidence="2 3">BJ06-0143</strain>
    </source>
</reference>
<organism evidence="2 3">
    <name type="scientific">Nocardia higoensis</name>
    <dbReference type="NCBI Taxonomy" id="228599"/>
    <lineage>
        <taxon>Bacteria</taxon>
        <taxon>Bacillati</taxon>
        <taxon>Actinomycetota</taxon>
        <taxon>Actinomycetes</taxon>
        <taxon>Mycobacteriales</taxon>
        <taxon>Nocardiaceae</taxon>
        <taxon>Nocardia</taxon>
    </lineage>
</organism>
<dbReference type="Proteomes" id="UP000707731">
    <property type="component" value="Unassembled WGS sequence"/>
</dbReference>
<accession>A0ABS0DGU9</accession>
<evidence type="ECO:0000256" key="1">
    <source>
        <dbReference type="SAM" id="MobiDB-lite"/>
    </source>
</evidence>
<evidence type="ECO:0000313" key="2">
    <source>
        <dbReference type="EMBL" id="MBF6357701.1"/>
    </source>
</evidence>
<feature type="region of interest" description="Disordered" evidence="1">
    <location>
        <begin position="1"/>
        <end position="26"/>
    </location>
</feature>
<protein>
    <submittedName>
        <fullName evidence="2">Uncharacterized protein</fullName>
    </submittedName>
</protein>
<dbReference type="EMBL" id="JADLQN010000006">
    <property type="protein sequence ID" value="MBF6357701.1"/>
    <property type="molecule type" value="Genomic_DNA"/>
</dbReference>
<proteinExistence type="predicted"/>
<sequence>MKRRADTPSNSSIMQENIMSSPDSAVTRVTPSPAWLRLATGHELDAQFDRLESPAPDRLRGLFTVELLTVRGSDRVDALWRPLREQLNRGMPTVFRGKSLAVTSGHNVFAGKGPALFFDIGQHPTKPGHLVIDYDTAATPRLARPLAAEVRRLTGDALLCRTVWRGRSAERPLLHFLLHPTTARPNEGDGLRAAENHHRS</sequence>